<comment type="caution">
    <text evidence="10">The sequence shown here is derived from an EMBL/GenBank/DDBJ whole genome shotgun (WGS) entry which is preliminary data.</text>
</comment>
<keyword evidence="2" id="KW-0808">Transferase</keyword>
<dbReference type="RefSeq" id="WP_237851880.1">
    <property type="nucleotide sequence ID" value="NZ_JAKLWS010000001.1"/>
</dbReference>
<keyword evidence="6 8" id="KW-0472">Membrane</keyword>
<evidence type="ECO:0000313" key="10">
    <source>
        <dbReference type="EMBL" id="MCG2587033.1"/>
    </source>
</evidence>
<comment type="subcellular location">
    <subcellularLocation>
        <location evidence="1">Membrane</location>
    </subcellularLocation>
</comment>
<proteinExistence type="predicted"/>
<keyword evidence="5" id="KW-0443">Lipid metabolism</keyword>
<evidence type="ECO:0000256" key="3">
    <source>
        <dbReference type="ARBA" id="ARBA00022692"/>
    </source>
</evidence>
<gene>
    <name evidence="10" type="ORF">L6773_00545</name>
</gene>
<evidence type="ECO:0000256" key="8">
    <source>
        <dbReference type="SAM" id="Phobius"/>
    </source>
</evidence>
<feature type="transmembrane region" description="Helical" evidence="8">
    <location>
        <begin position="12"/>
        <end position="31"/>
    </location>
</feature>
<dbReference type="SMART" id="SM00563">
    <property type="entry name" value="PlsC"/>
    <property type="match status" value="1"/>
</dbReference>
<reference evidence="10" key="1">
    <citation type="submission" date="2022-01" db="EMBL/GenBank/DDBJ databases">
        <authorList>
            <person name="Wang Y."/>
        </authorList>
    </citation>
    <scope>NUCLEOTIDE SEQUENCE</scope>
    <source>
        <strain evidence="10">WB101</strain>
    </source>
</reference>
<sequence length="258" mass="29417">MRNLRASVKVSLLIFFTLLSYTGYFAIYLPLRLFGLSYEAWRNLYMRFWSKTVARILSIRFHVKGTPPEAPFILVSNHLSYIDIVPMFINMNCTFVAKKAVESWPLLGPMVKYTGVIFVDRSIKRDVTRVNELLSKSLNKYQGIVLFPEGTTTGGDRVLPFRSSLLNYPASASIPVHFSVIQYKTSEGDPSADETVCFYGARDPFHKHVFKLAGNKEINCHVVYSRETVRSSDRKDLAQKLQEKVESAASSLRKEIEL</sequence>
<reference evidence="10" key="2">
    <citation type="submission" date="2024-05" db="EMBL/GenBank/DDBJ databases">
        <title>Rhodohalobacter halophilus gen. nov., sp. nov., a moderately halophilic member of the family Balneolaceae.</title>
        <authorList>
            <person name="Xia J."/>
        </authorList>
    </citation>
    <scope>NUCLEOTIDE SEQUENCE</scope>
    <source>
        <strain evidence="10">WB101</strain>
    </source>
</reference>
<protein>
    <submittedName>
        <fullName evidence="10">1-acyl-sn-glycerol-3-phosphate acyltransferase</fullName>
    </submittedName>
</protein>
<keyword evidence="4 8" id="KW-1133">Transmembrane helix</keyword>
<evidence type="ECO:0000259" key="9">
    <source>
        <dbReference type="SMART" id="SM00563"/>
    </source>
</evidence>
<evidence type="ECO:0000256" key="5">
    <source>
        <dbReference type="ARBA" id="ARBA00023098"/>
    </source>
</evidence>
<name>A0ABS9K881_9BACT</name>
<accession>A0ABS9K881</accession>
<evidence type="ECO:0000256" key="4">
    <source>
        <dbReference type="ARBA" id="ARBA00022989"/>
    </source>
</evidence>
<dbReference type="PANTHER" id="PTHR23063">
    <property type="entry name" value="PHOSPHOLIPID ACYLTRANSFERASE"/>
    <property type="match status" value="1"/>
</dbReference>
<keyword evidence="7 10" id="KW-0012">Acyltransferase</keyword>
<dbReference type="SUPFAM" id="SSF69593">
    <property type="entry name" value="Glycerol-3-phosphate (1)-acyltransferase"/>
    <property type="match status" value="1"/>
</dbReference>
<dbReference type="CDD" id="cd07989">
    <property type="entry name" value="LPLAT_AGPAT-like"/>
    <property type="match status" value="1"/>
</dbReference>
<organism evidence="10 11">
    <name type="scientific">Rhodohalobacter sulfatireducens</name>
    <dbReference type="NCBI Taxonomy" id="2911366"/>
    <lineage>
        <taxon>Bacteria</taxon>
        <taxon>Pseudomonadati</taxon>
        <taxon>Balneolota</taxon>
        <taxon>Balneolia</taxon>
        <taxon>Balneolales</taxon>
        <taxon>Balneolaceae</taxon>
        <taxon>Rhodohalobacter</taxon>
    </lineage>
</organism>
<dbReference type="InterPro" id="IPR002123">
    <property type="entry name" value="Plipid/glycerol_acylTrfase"/>
</dbReference>
<evidence type="ECO:0000256" key="6">
    <source>
        <dbReference type="ARBA" id="ARBA00023136"/>
    </source>
</evidence>
<evidence type="ECO:0000313" key="11">
    <source>
        <dbReference type="Proteomes" id="UP001165366"/>
    </source>
</evidence>
<evidence type="ECO:0000256" key="2">
    <source>
        <dbReference type="ARBA" id="ARBA00022679"/>
    </source>
</evidence>
<dbReference type="EMBL" id="JAKLWS010000001">
    <property type="protein sequence ID" value="MCG2587033.1"/>
    <property type="molecule type" value="Genomic_DNA"/>
</dbReference>
<dbReference type="Pfam" id="PF01553">
    <property type="entry name" value="Acyltransferase"/>
    <property type="match status" value="1"/>
</dbReference>
<dbReference type="PANTHER" id="PTHR23063:SF52">
    <property type="entry name" value="LYSOPHOSPHATIDYLCHOLINE ACYLTRANSFERASE"/>
    <property type="match status" value="1"/>
</dbReference>
<keyword evidence="11" id="KW-1185">Reference proteome</keyword>
<evidence type="ECO:0000256" key="7">
    <source>
        <dbReference type="ARBA" id="ARBA00023315"/>
    </source>
</evidence>
<dbReference type="Proteomes" id="UP001165366">
    <property type="component" value="Unassembled WGS sequence"/>
</dbReference>
<evidence type="ECO:0000256" key="1">
    <source>
        <dbReference type="ARBA" id="ARBA00004370"/>
    </source>
</evidence>
<dbReference type="GO" id="GO:0016746">
    <property type="term" value="F:acyltransferase activity"/>
    <property type="evidence" value="ECO:0007669"/>
    <property type="project" value="UniProtKB-KW"/>
</dbReference>
<keyword evidence="3 8" id="KW-0812">Transmembrane</keyword>
<feature type="domain" description="Phospholipid/glycerol acyltransferase" evidence="9">
    <location>
        <begin position="72"/>
        <end position="184"/>
    </location>
</feature>